<accession>A0AAJ5NLV6</accession>
<evidence type="ECO:0000256" key="2">
    <source>
        <dbReference type="ARBA" id="ARBA00023002"/>
    </source>
</evidence>
<dbReference type="EC" id="1.6.99.1" evidence="4"/>
<feature type="domain" description="NADH:flavin oxidoreductase/NADH oxidase N-terminal" evidence="3">
    <location>
        <begin position="4"/>
        <end position="341"/>
    </location>
</feature>
<keyword evidence="1" id="KW-0285">Flavoprotein</keyword>
<reference evidence="4 5" key="1">
    <citation type="submission" date="2019-01" db="EMBL/GenBank/DDBJ databases">
        <authorList>
            <consortium name="Pathogen Informatics"/>
        </authorList>
    </citation>
    <scope>NUCLEOTIDE SEQUENCE [LARGE SCALE GENOMIC DNA]</scope>
    <source>
        <strain evidence="4 5">NCTC10125</strain>
    </source>
</reference>
<dbReference type="Pfam" id="PF00724">
    <property type="entry name" value="Oxidored_FMN"/>
    <property type="match status" value="1"/>
</dbReference>
<dbReference type="EMBL" id="LR214971">
    <property type="protein sequence ID" value="VEU62598.1"/>
    <property type="molecule type" value="Genomic_DNA"/>
</dbReference>
<dbReference type="InterPro" id="IPR001155">
    <property type="entry name" value="OxRdtase_FMN_N"/>
</dbReference>
<proteinExistence type="predicted"/>
<dbReference type="GO" id="GO:0010181">
    <property type="term" value="F:FMN binding"/>
    <property type="evidence" value="ECO:0007669"/>
    <property type="project" value="InterPro"/>
</dbReference>
<name>A0AAJ5NLV6_9BACT</name>
<dbReference type="Proteomes" id="UP000289629">
    <property type="component" value="Chromosome"/>
</dbReference>
<evidence type="ECO:0000313" key="4">
    <source>
        <dbReference type="EMBL" id="VEU62598.1"/>
    </source>
</evidence>
<dbReference type="AlphaFoldDB" id="A0AAJ5NLV6"/>
<sequence>MKDKLFSPYKIANFTLKNRFVFNPITLNLSEKGFVCQADLDFATARAHSAPLTISGGVCVTKLGSLFKYSHSIETDVYIEGLKKLAISMKSKGSLAVLQLIHAGSHSVATIEKLGYCFGPSSEKRNYPIKYDVFRLTQKQINKISDQYAAATERAIKAGFDGIEISSAQKLLPQEFFSTFTNKRKDKYGVQNLENRSRFLIEILEKVQKTIQKTGKNDFLLGYRATPEERRGNDLGYTIENFLDFLDLIEEKRIKISYLAIAGWGKDVFRDRVRSKSINFNRLVSEVVYEKIQGKIPLIISGSINSFEKSIEAIRFADFLGISSVFVVEPDFVKKIEKNQPINLTLSPSEFEKLKIGKNAFKEISHYFDYGKSLPENLRKNILKNSKNNKNIN</sequence>
<organism evidence="4 5">
    <name type="scientific">Mesomycoplasma dispar</name>
    <dbReference type="NCBI Taxonomy" id="86660"/>
    <lineage>
        <taxon>Bacteria</taxon>
        <taxon>Bacillati</taxon>
        <taxon>Mycoplasmatota</taxon>
        <taxon>Mycoplasmoidales</taxon>
        <taxon>Metamycoplasmataceae</taxon>
        <taxon>Mesomycoplasma</taxon>
    </lineage>
</organism>
<dbReference type="Gene3D" id="3.20.20.70">
    <property type="entry name" value="Aldolase class I"/>
    <property type="match status" value="1"/>
</dbReference>
<dbReference type="InterPro" id="IPR051799">
    <property type="entry name" value="NADH_flavin_oxidoreductase"/>
</dbReference>
<dbReference type="GO" id="GO:0003959">
    <property type="term" value="F:NADPH dehydrogenase activity"/>
    <property type="evidence" value="ECO:0007669"/>
    <property type="project" value="UniProtKB-EC"/>
</dbReference>
<dbReference type="RefSeq" id="WP_044635666.1">
    <property type="nucleotide sequence ID" value="NZ_CP007229.1"/>
</dbReference>
<evidence type="ECO:0000313" key="5">
    <source>
        <dbReference type="Proteomes" id="UP000289629"/>
    </source>
</evidence>
<keyword evidence="2 4" id="KW-0560">Oxidoreductase</keyword>
<protein>
    <submittedName>
        <fullName evidence="4">NADH-dependent flavin oxidoreductase</fullName>
        <ecNumber evidence="4">1.6.99.1</ecNumber>
    </submittedName>
</protein>
<dbReference type="PANTHER" id="PTHR43656:SF2">
    <property type="entry name" value="BINDING OXIDOREDUCTASE, PUTATIVE (AFU_ORTHOLOGUE AFUA_2G08260)-RELATED"/>
    <property type="match status" value="1"/>
</dbReference>
<dbReference type="PANTHER" id="PTHR43656">
    <property type="entry name" value="BINDING OXIDOREDUCTASE, PUTATIVE (AFU_ORTHOLOGUE AFUA_2G08260)-RELATED"/>
    <property type="match status" value="1"/>
</dbReference>
<gene>
    <name evidence="4" type="primary">baiH</name>
    <name evidence="4" type="ORF">NCTC10125_00708</name>
</gene>
<evidence type="ECO:0000256" key="1">
    <source>
        <dbReference type="ARBA" id="ARBA00022630"/>
    </source>
</evidence>
<dbReference type="SUPFAM" id="SSF51395">
    <property type="entry name" value="FMN-linked oxidoreductases"/>
    <property type="match status" value="1"/>
</dbReference>
<dbReference type="InterPro" id="IPR013785">
    <property type="entry name" value="Aldolase_TIM"/>
</dbReference>
<dbReference type="KEGG" id="mds:MDIS_03755"/>
<evidence type="ECO:0000259" key="3">
    <source>
        <dbReference type="Pfam" id="PF00724"/>
    </source>
</evidence>